<dbReference type="InterPro" id="IPR016833">
    <property type="entry name" value="Put_Na-Bile_cotransptr"/>
</dbReference>
<keyword evidence="1" id="KW-1133">Transmembrane helix</keyword>
<evidence type="ECO:0000256" key="1">
    <source>
        <dbReference type="SAM" id="Phobius"/>
    </source>
</evidence>
<feature type="transmembrane region" description="Helical" evidence="1">
    <location>
        <begin position="62"/>
        <end position="83"/>
    </location>
</feature>
<dbReference type="PIRSF" id="PIRSF026166">
    <property type="entry name" value="UCP026166"/>
    <property type="match status" value="1"/>
</dbReference>
<feature type="transmembrane region" description="Helical" evidence="1">
    <location>
        <begin position="155"/>
        <end position="177"/>
    </location>
</feature>
<name>A0A0D6NJ63_9PROT</name>
<gene>
    <name evidence="2" type="ORF">Abor_016_003</name>
</gene>
<dbReference type="GeneID" id="76204271"/>
<reference evidence="2 3" key="1">
    <citation type="submission" date="2012-11" db="EMBL/GenBank/DDBJ databases">
        <title>Whole genome sequence of Acetobacter orientalis 21F-2.</title>
        <authorList>
            <person name="Azuma Y."/>
            <person name="Higashiura N."/>
            <person name="Hirakawa H."/>
            <person name="Matsushita K."/>
        </authorList>
    </citation>
    <scope>NUCLEOTIDE SEQUENCE [LARGE SCALE GENOMIC DNA]</scope>
    <source>
        <strain evidence="2 3">21F-2</strain>
    </source>
</reference>
<protein>
    <submittedName>
        <fullName evidence="2">Bile acid/Na+ symporter</fullName>
    </submittedName>
</protein>
<dbReference type="Proteomes" id="UP000032670">
    <property type="component" value="Unassembled WGS sequence"/>
</dbReference>
<dbReference type="RefSeq" id="WP_048841175.1">
    <property type="nucleotide sequence ID" value="NZ_BAMX01000016.1"/>
</dbReference>
<dbReference type="Gene3D" id="1.20.1530.20">
    <property type="match status" value="1"/>
</dbReference>
<organism evidence="2 3">
    <name type="scientific">Acetobacter orientalis</name>
    <dbReference type="NCBI Taxonomy" id="146474"/>
    <lineage>
        <taxon>Bacteria</taxon>
        <taxon>Pseudomonadati</taxon>
        <taxon>Pseudomonadota</taxon>
        <taxon>Alphaproteobacteria</taxon>
        <taxon>Acetobacterales</taxon>
        <taxon>Acetobacteraceae</taxon>
        <taxon>Acetobacter</taxon>
    </lineage>
</organism>
<dbReference type="AlphaFoldDB" id="A0A0D6NJ63"/>
<dbReference type="PANTHER" id="PTHR18640">
    <property type="entry name" value="SOLUTE CARRIER FAMILY 10 MEMBER 7"/>
    <property type="match status" value="1"/>
</dbReference>
<dbReference type="STRING" id="1231341.Abor_016_003"/>
<sequence length="318" mass="34428">MRKIDPFLSALICSVLLASFLPCKGNVTTVLEYVTDACIMVMFFMQGIKLERRAILENMRNWKLQGLVMACTFLMFPVLGLGLHAMLPGLLDSHTWLGILFLCCLPSTVQSSIALTSLANGNVAASICAATLSNIAGIFITPVLVSVVLHTQGVWSAQAVIDIAVQLLLPFVAGQLLQPLLHKWAHRNKKIISITDRSSILLVVYTAFSHAVVEGIWAHLSLKEMGALVLIDCSLLGLVLCITLVLGKALGFPSKDEVSLILCGSKKSLASGVPMANVLFPATTAGFVILPLILYHQIQLFVCTLIARHYHTKHSSDV</sequence>
<feature type="transmembrane region" description="Helical" evidence="1">
    <location>
        <begin position="127"/>
        <end position="149"/>
    </location>
</feature>
<dbReference type="InterPro" id="IPR038770">
    <property type="entry name" value="Na+/solute_symporter_sf"/>
</dbReference>
<feature type="transmembrane region" description="Helical" evidence="1">
    <location>
        <begin position="226"/>
        <end position="246"/>
    </location>
</feature>
<accession>A0A0D6NJ63</accession>
<keyword evidence="3" id="KW-1185">Reference proteome</keyword>
<dbReference type="Pfam" id="PF13593">
    <property type="entry name" value="SBF_like"/>
    <property type="match status" value="1"/>
</dbReference>
<dbReference type="GO" id="GO:0005886">
    <property type="term" value="C:plasma membrane"/>
    <property type="evidence" value="ECO:0007669"/>
    <property type="project" value="TreeGrafter"/>
</dbReference>
<evidence type="ECO:0000313" key="3">
    <source>
        <dbReference type="Proteomes" id="UP000032670"/>
    </source>
</evidence>
<proteinExistence type="predicted"/>
<feature type="transmembrane region" description="Helical" evidence="1">
    <location>
        <begin position="198"/>
        <end position="220"/>
    </location>
</feature>
<keyword evidence="1" id="KW-0472">Membrane</keyword>
<evidence type="ECO:0000313" key="2">
    <source>
        <dbReference type="EMBL" id="GAN66122.1"/>
    </source>
</evidence>
<accession>A0A6N3SY17</accession>
<comment type="caution">
    <text evidence="2">The sequence shown here is derived from an EMBL/GenBank/DDBJ whole genome shotgun (WGS) entry which is preliminary data.</text>
</comment>
<keyword evidence="1" id="KW-0812">Transmembrane</keyword>
<feature type="transmembrane region" description="Helical" evidence="1">
    <location>
        <begin position="95"/>
        <end position="115"/>
    </location>
</feature>
<dbReference type="PANTHER" id="PTHR18640:SF5">
    <property type="entry name" value="SODIUM_BILE ACID COTRANSPORTER 7"/>
    <property type="match status" value="1"/>
</dbReference>
<feature type="transmembrane region" description="Helical" evidence="1">
    <location>
        <begin position="275"/>
        <end position="295"/>
    </location>
</feature>
<dbReference type="EMBL" id="BAMX01000016">
    <property type="protein sequence ID" value="GAN66122.1"/>
    <property type="molecule type" value="Genomic_DNA"/>
</dbReference>